<feature type="compositionally biased region" description="Pro residues" evidence="1">
    <location>
        <begin position="487"/>
        <end position="504"/>
    </location>
</feature>
<evidence type="ECO:0000313" key="2">
    <source>
        <dbReference type="EMBL" id="GIG19039.1"/>
    </source>
</evidence>
<dbReference type="InterPro" id="IPR016024">
    <property type="entry name" value="ARM-type_fold"/>
</dbReference>
<comment type="caution">
    <text evidence="2">The sequence shown here is derived from an EMBL/GenBank/DDBJ whole genome shotgun (WGS) entry which is preliminary data.</text>
</comment>
<dbReference type="RefSeq" id="WP_166384535.1">
    <property type="nucleotide sequence ID" value="NZ_BAAATT010000025.1"/>
</dbReference>
<dbReference type="Proteomes" id="UP000660339">
    <property type="component" value="Unassembled WGS sequence"/>
</dbReference>
<keyword evidence="3" id="KW-1185">Reference proteome</keyword>
<dbReference type="SMART" id="SM00567">
    <property type="entry name" value="EZ_HEAT"/>
    <property type="match status" value="7"/>
</dbReference>
<dbReference type="Pfam" id="PF13646">
    <property type="entry name" value="HEAT_2"/>
    <property type="match status" value="1"/>
</dbReference>
<name>A0A8J3PJP8_9ACTN</name>
<dbReference type="Gene3D" id="1.25.10.10">
    <property type="entry name" value="Leucine-rich Repeat Variant"/>
    <property type="match status" value="2"/>
</dbReference>
<evidence type="ECO:0000313" key="3">
    <source>
        <dbReference type="Proteomes" id="UP000660339"/>
    </source>
</evidence>
<evidence type="ECO:0008006" key="4">
    <source>
        <dbReference type="Google" id="ProtNLM"/>
    </source>
</evidence>
<protein>
    <recommendedName>
        <fullName evidence="4">HEAT repeat protein</fullName>
    </recommendedName>
</protein>
<accession>A0A8J3PJP8</accession>
<dbReference type="SUPFAM" id="SSF48371">
    <property type="entry name" value="ARM repeat"/>
    <property type="match status" value="1"/>
</dbReference>
<dbReference type="EMBL" id="BONJ01000047">
    <property type="protein sequence ID" value="GIG19039.1"/>
    <property type="molecule type" value="Genomic_DNA"/>
</dbReference>
<feature type="region of interest" description="Disordered" evidence="1">
    <location>
        <begin position="482"/>
        <end position="508"/>
    </location>
</feature>
<dbReference type="InterPro" id="IPR011989">
    <property type="entry name" value="ARM-like"/>
</dbReference>
<reference evidence="2" key="1">
    <citation type="submission" date="2021-01" db="EMBL/GenBank/DDBJ databases">
        <title>Whole genome shotgun sequence of Catellatospora methionotrophica NBRC 14553.</title>
        <authorList>
            <person name="Komaki H."/>
            <person name="Tamura T."/>
        </authorList>
    </citation>
    <scope>NUCLEOTIDE SEQUENCE</scope>
    <source>
        <strain evidence="2">NBRC 14553</strain>
    </source>
</reference>
<dbReference type="InterPro" id="IPR004155">
    <property type="entry name" value="PBS_lyase_HEAT"/>
</dbReference>
<organism evidence="2 3">
    <name type="scientific">Catellatospora methionotrophica</name>
    <dbReference type="NCBI Taxonomy" id="121620"/>
    <lineage>
        <taxon>Bacteria</taxon>
        <taxon>Bacillati</taxon>
        <taxon>Actinomycetota</taxon>
        <taxon>Actinomycetes</taxon>
        <taxon>Micromonosporales</taxon>
        <taxon>Micromonosporaceae</taxon>
        <taxon>Catellatospora</taxon>
    </lineage>
</organism>
<feature type="region of interest" description="Disordered" evidence="1">
    <location>
        <begin position="1069"/>
        <end position="1091"/>
    </location>
</feature>
<evidence type="ECO:0000256" key="1">
    <source>
        <dbReference type="SAM" id="MobiDB-lite"/>
    </source>
</evidence>
<sequence>MTSVSEQVRAAVRRGDLGWLTGHLGAGGFPPGELPVSVRLVWLRAEIADAPSTVQGQTGELLYQAVAGIAAVDTDLLDELIGELVAGGDLVLHREALRLAREGLRAALLAPARAREHLTGLLASPSVAVPVLRELAEPWAALAAVGPERLRTLLTADAPETADAAIAVAARHGHGDLLRDVVADEAMPPATRQQAMRALGELAAHEDVGALAAYAATDPLLLAAPTIACLRAMHRRGHFPAAADAEAVVGLALADHSVPSTDVATIVFTCRGAAFDALLAAEAADDSWPRRLDLLVDLARQGGGDLPVGEAITGLLAGAARPEPLLAAIRALRHVPAEASVLEMLPRTPGAALRTLEAIGGPRTAAVLWQGLGLPDGDAVSVMAPHLWPVRDQALELLWHLVDDPRRRTVIVSRLNPRDVPRRIAADLGAPDRRELALLAAGFAEDDPVQALLSLARQGDTATLPTIADLLLRIVADLAASGEPSGPASPWPPKAQHPDVPPSGEPSVPDEVVDAIQALGERLRERGKLRPFCLREAADAAEAGRALLATTALDLLDRPGLSGGEQAALLVLLRRVPYAGTRARVHRLLRHRDRHVRKHVIALLAADTTGGDAEALSASLITLVTAPDRETVRQALLALGHVRAHWAAPVIAAALDHPVMNIKKTAADVLVHAGTPATVPELLFWLGRHDNPGLRASLIRALRAILGDAYTATVLAAAEQSDDERSRELLLRGLDGVPSARAVGALARQGSPVAPVLLALIAAQQVRLACGTVGDLAAQFAAHGIAAPAAPPPAGPSDEDIATLVRDGWDTAAALRIVSSHTRQPEHLRALDEPRGVAAGRAHRSAQLRPMLADWLRLAADEPALRPATLRLTLRLCPAPWPSDELKLLGRSARTLVAALADATGDDRDDLLAVLEAVAPTLPRTQAVDLAARLRALPPTAAGKRSALPVLRGCGAVLTRADVEQALAGARLGADPWRGETAVLRDAFAITATPGTGEAAAWRRGLEAAVRTTEALGAFRAGDDGTVPSRHRLDALIDLFPAAHRDARDALLDWMETLQPVGAPPWTIAEDARRPVPAPRAPRDGDLDQPRSAAQRDRLLAMLDGADAGRRDTAATALLTWPEPETARAVLRAYLRGSVDVTVRVDLARALATIDEAELRTLASGSDTGRERIAAAALHLDAPDLHRLIALLVHSWENGGPATRAAAAQALGRVPDAVAQNLGGRLYAGAWGLLDLIAGRTLLRTPALVETVRRLRAEGRDDLADKLTLVDGPLREPSAAADDAARLAALRERPTVEPAPPGPAGHELISLIRTGRPEQVRRALTRLAEAREDDRSGADPELVGLLAELLHHPETGVRLHAHRIGRRLLDRPTHLRHTALLLGDREPAVVRSAVEALGHAGYQAAIPEIIGLLAHAHPSIRTSATQALVRFGVTATPALRHAAGHARPDRRHRYETVLAQIAEQEERVG</sequence>
<gene>
    <name evidence="2" type="ORF">Cme02nite_73710</name>
</gene>
<feature type="compositionally biased region" description="Basic and acidic residues" evidence="1">
    <location>
        <begin position="1081"/>
        <end position="1091"/>
    </location>
</feature>
<proteinExistence type="predicted"/>